<dbReference type="PROSITE" id="PS50846">
    <property type="entry name" value="HMA_2"/>
    <property type="match status" value="2"/>
</dbReference>
<evidence type="ECO:0000256" key="1">
    <source>
        <dbReference type="SAM" id="MobiDB-lite"/>
    </source>
</evidence>
<dbReference type="PANTHER" id="PTHR46413:SF2">
    <property type="entry name" value="HEAVY METAL-ASSOCIATED ISOPRENYLATED PLANT PROTEIN 3"/>
    <property type="match status" value="1"/>
</dbReference>
<dbReference type="InterPro" id="IPR036163">
    <property type="entry name" value="HMA_dom_sf"/>
</dbReference>
<gene>
    <name evidence="3" type="ORF">CISIN_1g020014mg</name>
</gene>
<dbReference type="PaxDb" id="2711-XP_006488634.1"/>
<proteinExistence type="predicted"/>
<reference evidence="3 4" key="1">
    <citation type="submission" date="2014-04" db="EMBL/GenBank/DDBJ databases">
        <authorList>
            <consortium name="International Citrus Genome Consortium"/>
            <person name="Gmitter F."/>
            <person name="Chen C."/>
            <person name="Farmerie W."/>
            <person name="Harkins T."/>
            <person name="Desany B."/>
            <person name="Mohiuddin M."/>
            <person name="Kodira C."/>
            <person name="Borodovsky M."/>
            <person name="Lomsadze A."/>
            <person name="Burns P."/>
            <person name="Jenkins J."/>
            <person name="Prochnik S."/>
            <person name="Shu S."/>
            <person name="Chapman J."/>
            <person name="Pitluck S."/>
            <person name="Schmutz J."/>
            <person name="Rokhsar D."/>
        </authorList>
    </citation>
    <scope>NUCLEOTIDE SEQUENCE</scope>
</reference>
<evidence type="ECO:0000313" key="4">
    <source>
        <dbReference type="Proteomes" id="UP000027120"/>
    </source>
</evidence>
<dbReference type="AlphaFoldDB" id="A0A067EYM6"/>
<feature type="domain" description="HMA" evidence="2">
    <location>
        <begin position="51"/>
        <end position="114"/>
    </location>
</feature>
<dbReference type="InterPro" id="IPR006121">
    <property type="entry name" value="HMA_dom"/>
</dbReference>
<protein>
    <recommendedName>
        <fullName evidence="2">HMA domain-containing protein</fullName>
    </recommendedName>
</protein>
<name>A0A067EYM6_CITSI</name>
<dbReference type="EMBL" id="KK784933">
    <property type="protein sequence ID" value="KDO60224.1"/>
    <property type="molecule type" value="Genomic_DNA"/>
</dbReference>
<dbReference type="STRING" id="2711.A0A067EYM6"/>
<dbReference type="SMR" id="A0A067EYM6"/>
<feature type="compositionally biased region" description="Basic and acidic residues" evidence="1">
    <location>
        <begin position="40"/>
        <end position="50"/>
    </location>
</feature>
<dbReference type="eggNOG" id="KOG1603">
    <property type="taxonomic scope" value="Eukaryota"/>
</dbReference>
<accession>A0A067EYM6</accession>
<feature type="compositionally biased region" description="Basic and acidic residues" evidence="1">
    <location>
        <begin position="121"/>
        <end position="149"/>
    </location>
</feature>
<evidence type="ECO:0000313" key="3">
    <source>
        <dbReference type="EMBL" id="KDO60224.1"/>
    </source>
</evidence>
<dbReference type="CDD" id="cd00371">
    <property type="entry name" value="HMA"/>
    <property type="match status" value="2"/>
</dbReference>
<dbReference type="SUPFAM" id="SSF55008">
    <property type="entry name" value="HMA, heavy metal-associated domain"/>
    <property type="match status" value="2"/>
</dbReference>
<sequence length="332" mass="35983">MGKKKKNNNSNNENHNKENNNNNGNNEAEKKEEEEEGDAVAEKKKDDKKSSVTVILKVDMHCEGCANKIVRYARSFEGVEAVKAEVAANKITIVGAVDPSKIREKLDKKTKKKIDLISPQPKKDNKDKEPKQDNKPKDNKSPDDKKPKEPPVMTAVLKLGLHCQGCIEKILKIVSKTKGVMDKSIDKQKDTVTVKGTMDAKALAEVLKERLKRPVEIVPPKKEKEKEKNDEKESNGGDNNNSGGNGGSKKKKGGGGGGGGQEVGDGGGGGGGGKMEESRMEYFPMGVPGSGYGHGYQIHGGYEYGYPVGGYYHQPAAPQMFSDENPNACVVM</sequence>
<dbReference type="Pfam" id="PF00403">
    <property type="entry name" value="HMA"/>
    <property type="match status" value="2"/>
</dbReference>
<feature type="domain" description="HMA" evidence="2">
    <location>
        <begin position="152"/>
        <end position="215"/>
    </location>
</feature>
<feature type="compositionally biased region" description="Low complexity" evidence="1">
    <location>
        <begin position="8"/>
        <end position="26"/>
    </location>
</feature>
<feature type="region of interest" description="Disordered" evidence="1">
    <location>
        <begin position="1"/>
        <end position="51"/>
    </location>
</feature>
<organism evidence="3 4">
    <name type="scientific">Citrus sinensis</name>
    <name type="common">Sweet orange</name>
    <name type="synonym">Citrus aurantium var. sinensis</name>
    <dbReference type="NCBI Taxonomy" id="2711"/>
    <lineage>
        <taxon>Eukaryota</taxon>
        <taxon>Viridiplantae</taxon>
        <taxon>Streptophyta</taxon>
        <taxon>Embryophyta</taxon>
        <taxon>Tracheophyta</taxon>
        <taxon>Spermatophyta</taxon>
        <taxon>Magnoliopsida</taxon>
        <taxon>eudicotyledons</taxon>
        <taxon>Gunneridae</taxon>
        <taxon>Pentapetalae</taxon>
        <taxon>rosids</taxon>
        <taxon>malvids</taxon>
        <taxon>Sapindales</taxon>
        <taxon>Rutaceae</taxon>
        <taxon>Aurantioideae</taxon>
        <taxon>Citrus</taxon>
    </lineage>
</organism>
<dbReference type="Gene3D" id="3.30.70.100">
    <property type="match status" value="2"/>
</dbReference>
<keyword evidence="4" id="KW-1185">Reference proteome</keyword>
<dbReference type="Proteomes" id="UP000027120">
    <property type="component" value="Unassembled WGS sequence"/>
</dbReference>
<evidence type="ECO:0000259" key="2">
    <source>
        <dbReference type="PROSITE" id="PS50846"/>
    </source>
</evidence>
<feature type="region of interest" description="Disordered" evidence="1">
    <location>
        <begin position="107"/>
        <end position="150"/>
    </location>
</feature>
<dbReference type="GO" id="GO:0046872">
    <property type="term" value="F:metal ion binding"/>
    <property type="evidence" value="ECO:0007669"/>
    <property type="project" value="InterPro"/>
</dbReference>
<dbReference type="PANTHER" id="PTHR46413">
    <property type="entry name" value="HEAVY METAL-ASSOCIATED ISOPRENYLATED PLANT PROTEIN 6"/>
    <property type="match status" value="1"/>
</dbReference>
<feature type="region of interest" description="Disordered" evidence="1">
    <location>
        <begin position="214"/>
        <end position="277"/>
    </location>
</feature>
<feature type="compositionally biased region" description="Basic and acidic residues" evidence="1">
    <location>
        <begin position="214"/>
        <end position="235"/>
    </location>
</feature>
<feature type="compositionally biased region" description="Gly residues" evidence="1">
    <location>
        <begin position="254"/>
        <end position="273"/>
    </location>
</feature>
<dbReference type="InterPro" id="IPR044594">
    <property type="entry name" value="HIPP01/3/5/6"/>
</dbReference>